<keyword evidence="2" id="KW-1185">Reference proteome</keyword>
<reference evidence="1 2" key="1">
    <citation type="journal article" date="2018" name="Sci. Rep.">
        <title>Genomic signatures of local adaptation to the degree of environmental predictability in rotifers.</title>
        <authorList>
            <person name="Franch-Gras L."/>
            <person name="Hahn C."/>
            <person name="Garcia-Roger E.M."/>
            <person name="Carmona M.J."/>
            <person name="Serra M."/>
            <person name="Gomez A."/>
        </authorList>
    </citation>
    <scope>NUCLEOTIDE SEQUENCE [LARGE SCALE GENOMIC DNA]</scope>
    <source>
        <strain evidence="1">HYR1</strain>
    </source>
</reference>
<evidence type="ECO:0000313" key="2">
    <source>
        <dbReference type="Proteomes" id="UP000276133"/>
    </source>
</evidence>
<evidence type="ECO:0000313" key="1">
    <source>
        <dbReference type="EMBL" id="RNA25880.1"/>
    </source>
</evidence>
<comment type="caution">
    <text evidence="1">The sequence shown here is derived from an EMBL/GenBank/DDBJ whole genome shotgun (WGS) entry which is preliminary data.</text>
</comment>
<accession>A0A3M7RR46</accession>
<sequence length="63" mass="7492">MICFLYKSLKEAGKVLSNFFLDYWIKFGVLSMGYPKPILCRLSKSRWLLRQQSKLFLKMILSL</sequence>
<dbReference type="EMBL" id="REGN01002842">
    <property type="protein sequence ID" value="RNA25880.1"/>
    <property type="molecule type" value="Genomic_DNA"/>
</dbReference>
<proteinExistence type="predicted"/>
<name>A0A3M7RR46_BRAPC</name>
<protein>
    <submittedName>
        <fullName evidence="1">Uncharacterized protein</fullName>
    </submittedName>
</protein>
<dbReference type="Proteomes" id="UP000276133">
    <property type="component" value="Unassembled WGS sequence"/>
</dbReference>
<gene>
    <name evidence="1" type="ORF">BpHYR1_035482</name>
</gene>
<organism evidence="1 2">
    <name type="scientific">Brachionus plicatilis</name>
    <name type="common">Marine rotifer</name>
    <name type="synonym">Brachionus muelleri</name>
    <dbReference type="NCBI Taxonomy" id="10195"/>
    <lineage>
        <taxon>Eukaryota</taxon>
        <taxon>Metazoa</taxon>
        <taxon>Spiralia</taxon>
        <taxon>Gnathifera</taxon>
        <taxon>Rotifera</taxon>
        <taxon>Eurotatoria</taxon>
        <taxon>Monogononta</taxon>
        <taxon>Pseudotrocha</taxon>
        <taxon>Ploima</taxon>
        <taxon>Brachionidae</taxon>
        <taxon>Brachionus</taxon>
    </lineage>
</organism>
<dbReference type="AlphaFoldDB" id="A0A3M7RR46"/>